<protein>
    <submittedName>
        <fullName evidence="1">Uncharacterized protein</fullName>
    </submittedName>
</protein>
<accession>A0A0P7BNS8</accession>
<proteinExistence type="predicted"/>
<name>A0A0P7BNS8_9BACT</name>
<evidence type="ECO:0000313" key="1">
    <source>
        <dbReference type="EMBL" id="KPM46936.1"/>
    </source>
</evidence>
<dbReference type="EMBL" id="LGTQ01000013">
    <property type="protein sequence ID" value="KPM46936.1"/>
    <property type="molecule type" value="Genomic_DNA"/>
</dbReference>
<keyword evidence="2" id="KW-1185">Reference proteome</keyword>
<dbReference type="AlphaFoldDB" id="A0A0P7BNS8"/>
<comment type="caution">
    <text evidence="1">The sequence shown here is derived from an EMBL/GenBank/DDBJ whole genome shotgun (WGS) entry which is preliminary data.</text>
</comment>
<organism evidence="1 2">
    <name type="scientific">Jiulongibacter sediminis</name>
    <dbReference type="NCBI Taxonomy" id="1605367"/>
    <lineage>
        <taxon>Bacteria</taxon>
        <taxon>Pseudomonadati</taxon>
        <taxon>Bacteroidota</taxon>
        <taxon>Cytophagia</taxon>
        <taxon>Cytophagales</taxon>
        <taxon>Leadbetterellaceae</taxon>
        <taxon>Jiulongibacter</taxon>
    </lineage>
</organism>
<evidence type="ECO:0000313" key="2">
    <source>
        <dbReference type="Proteomes" id="UP000050454"/>
    </source>
</evidence>
<reference evidence="1 2" key="1">
    <citation type="submission" date="2015-07" db="EMBL/GenBank/DDBJ databases">
        <title>The draft genome sequence of Leadbetterella sp. JN14-9.</title>
        <authorList>
            <person name="Liu Y."/>
            <person name="Du J."/>
            <person name="Shao Z."/>
        </authorList>
    </citation>
    <scope>NUCLEOTIDE SEQUENCE [LARGE SCALE GENOMIC DNA]</scope>
    <source>
        <strain evidence="1 2">JN14-9</strain>
    </source>
</reference>
<dbReference type="Proteomes" id="UP000050454">
    <property type="component" value="Unassembled WGS sequence"/>
</dbReference>
<sequence length="262" mass="30754">MTFSYWGCEKPFKKRVNNRVSQIDISYPSIADEYQDIYNSSISFKYNNEGKVEEVQRMSHDHQFITNFKYGPTNQLKEIFHESMGERSDLIFFTSAPKITYMLSYDDNRIFVVNDIDSISIELELNNLGEVQRMTRKGWKIDDEVFILENQNDNFCLKGNNVILNQTAISQSCLDLFTPSEINNPFENVKELGLFYWITRQPFSLDARRDPLFFLLERNSFTPSQNSILRFEYHSLTKGHPTQINTFASSPARQYQSIKLSY</sequence>
<gene>
    <name evidence="1" type="ORF">AFM12_17025</name>
</gene>